<dbReference type="AlphaFoldDB" id="A0A8S9ZTL5"/>
<comment type="caution">
    <text evidence="2">The sequence shown here is derived from an EMBL/GenBank/DDBJ whole genome shotgun (WGS) entry which is preliminary data.</text>
</comment>
<evidence type="ECO:0000256" key="1">
    <source>
        <dbReference type="SAM" id="MobiDB-lite"/>
    </source>
</evidence>
<protein>
    <submittedName>
        <fullName evidence="2">Uncharacterized protein</fullName>
    </submittedName>
</protein>
<gene>
    <name evidence="2" type="ORF">Mgra_00004060</name>
</gene>
<name>A0A8S9ZTL5_9BILA</name>
<keyword evidence="3" id="KW-1185">Reference proteome</keyword>
<evidence type="ECO:0000313" key="3">
    <source>
        <dbReference type="Proteomes" id="UP000605970"/>
    </source>
</evidence>
<feature type="compositionally biased region" description="Low complexity" evidence="1">
    <location>
        <begin position="85"/>
        <end position="121"/>
    </location>
</feature>
<feature type="compositionally biased region" description="Pro residues" evidence="1">
    <location>
        <begin position="72"/>
        <end position="84"/>
    </location>
</feature>
<reference evidence="2" key="1">
    <citation type="journal article" date="2020" name="Ecol. Evol.">
        <title>Genome structure and content of the rice root-knot nematode (Meloidogyne graminicola).</title>
        <authorList>
            <person name="Phan N.T."/>
            <person name="Danchin E.G.J."/>
            <person name="Klopp C."/>
            <person name="Perfus-Barbeoch L."/>
            <person name="Kozlowski D.K."/>
            <person name="Koutsovoulos G.D."/>
            <person name="Lopez-Roques C."/>
            <person name="Bouchez O."/>
            <person name="Zahm M."/>
            <person name="Besnard G."/>
            <person name="Bellafiore S."/>
        </authorList>
    </citation>
    <scope>NUCLEOTIDE SEQUENCE</scope>
    <source>
        <strain evidence="2">VN-18</strain>
    </source>
</reference>
<organism evidence="2 3">
    <name type="scientific">Meloidogyne graminicola</name>
    <dbReference type="NCBI Taxonomy" id="189291"/>
    <lineage>
        <taxon>Eukaryota</taxon>
        <taxon>Metazoa</taxon>
        <taxon>Ecdysozoa</taxon>
        <taxon>Nematoda</taxon>
        <taxon>Chromadorea</taxon>
        <taxon>Rhabditida</taxon>
        <taxon>Tylenchina</taxon>
        <taxon>Tylenchomorpha</taxon>
        <taxon>Tylenchoidea</taxon>
        <taxon>Meloidogynidae</taxon>
        <taxon>Meloidogyninae</taxon>
        <taxon>Meloidogyne</taxon>
    </lineage>
</organism>
<feature type="region of interest" description="Disordered" evidence="1">
    <location>
        <begin position="62"/>
        <end position="121"/>
    </location>
</feature>
<accession>A0A8S9ZTL5</accession>
<sequence length="121" mass="13501">MNNNNNNNHFNNQNNLLINYSNDCLLPTTAITQMSSIPSVYSPYTPVVHFHGHFYIPTPLNQQQQQHFISGIPPPPPPPPPLPSIPSISTPSLLQNYQNPSSSSSSSSFDHQSQQFNNNLF</sequence>
<dbReference type="EMBL" id="JABEBT010000029">
    <property type="protein sequence ID" value="KAF7636472.1"/>
    <property type="molecule type" value="Genomic_DNA"/>
</dbReference>
<dbReference type="Proteomes" id="UP000605970">
    <property type="component" value="Unassembled WGS sequence"/>
</dbReference>
<evidence type="ECO:0000313" key="2">
    <source>
        <dbReference type="EMBL" id="KAF7636472.1"/>
    </source>
</evidence>
<proteinExistence type="predicted"/>